<name>A0A0G4FP60_9ALVE</name>
<dbReference type="VEuPathDB" id="CryptoDB:Cvel_17871"/>
<dbReference type="AlphaFoldDB" id="A0A0G4FP60"/>
<gene>
    <name evidence="2" type="ORF">Cvel_17871</name>
</gene>
<feature type="compositionally biased region" description="Polar residues" evidence="1">
    <location>
        <begin position="162"/>
        <end position="178"/>
    </location>
</feature>
<feature type="compositionally biased region" description="Basic residues" evidence="1">
    <location>
        <begin position="325"/>
        <end position="335"/>
    </location>
</feature>
<evidence type="ECO:0000256" key="1">
    <source>
        <dbReference type="SAM" id="MobiDB-lite"/>
    </source>
</evidence>
<reference evidence="2" key="1">
    <citation type="submission" date="2014-11" db="EMBL/GenBank/DDBJ databases">
        <authorList>
            <person name="Otto D Thomas"/>
            <person name="Naeem Raeece"/>
        </authorList>
    </citation>
    <scope>NUCLEOTIDE SEQUENCE</scope>
</reference>
<proteinExistence type="predicted"/>
<feature type="compositionally biased region" description="Acidic residues" evidence="1">
    <location>
        <begin position="271"/>
        <end position="280"/>
    </location>
</feature>
<dbReference type="EMBL" id="CDMZ01000495">
    <property type="protein sequence ID" value="CEM15612.1"/>
    <property type="molecule type" value="Genomic_DNA"/>
</dbReference>
<sequence>MREGGGDSQIPFLLSVYWRVVEHYRESDWQTLYEILRGAAEGGAREIGWRVLSKIIQKKPELLMEPSVVFHMRELEAETEVEKQAFGEREMNDIDALPVGAGEDKGEEGGWALEPRVVHSPSPHGQATVIQGGEGSGAADLARRVRSQSAGKAAASSFPPLMQTSRPNFPFPSSSVSLQKRPASRPASASLQAPVSQLPSCSSYLRAHQKRRQREKSNRSLREDLPSELPVAWAHFQAFGVWGAEGEGDGGEGWNEEEEKIEGGDGGTRGEEEEQEEVVQDYETPQRTLARNWRSLQGCTSQHKQQAAVQGQAATQGQAENQGRAAKKVNKKKKK</sequence>
<feature type="region of interest" description="Disordered" evidence="1">
    <location>
        <begin position="244"/>
        <end position="286"/>
    </location>
</feature>
<evidence type="ECO:0000313" key="2">
    <source>
        <dbReference type="EMBL" id="CEM15612.1"/>
    </source>
</evidence>
<organism evidence="2">
    <name type="scientific">Chromera velia CCMP2878</name>
    <dbReference type="NCBI Taxonomy" id="1169474"/>
    <lineage>
        <taxon>Eukaryota</taxon>
        <taxon>Sar</taxon>
        <taxon>Alveolata</taxon>
        <taxon>Colpodellida</taxon>
        <taxon>Chromeraceae</taxon>
        <taxon>Chromera</taxon>
    </lineage>
</organism>
<accession>A0A0G4FP60</accession>
<feature type="compositionally biased region" description="Polar residues" evidence="1">
    <location>
        <begin position="187"/>
        <end position="201"/>
    </location>
</feature>
<feature type="compositionally biased region" description="Low complexity" evidence="1">
    <location>
        <begin position="307"/>
        <end position="323"/>
    </location>
</feature>
<feature type="region of interest" description="Disordered" evidence="1">
    <location>
        <begin position="145"/>
        <end position="201"/>
    </location>
</feature>
<dbReference type="PhylomeDB" id="A0A0G4FP60"/>
<protein>
    <submittedName>
        <fullName evidence="2">Uncharacterized protein</fullName>
    </submittedName>
</protein>
<feature type="region of interest" description="Disordered" evidence="1">
    <location>
        <begin position="307"/>
        <end position="335"/>
    </location>
</feature>
<feature type="compositionally biased region" description="Acidic residues" evidence="1">
    <location>
        <begin position="246"/>
        <end position="260"/>
    </location>
</feature>